<dbReference type="Gene3D" id="2.60.220.30">
    <property type="match status" value="1"/>
</dbReference>
<evidence type="ECO:0000313" key="2">
    <source>
        <dbReference type="Proteomes" id="UP000694865"/>
    </source>
</evidence>
<dbReference type="GeneID" id="102807808"/>
<name>A0ABM0MM91_SACKO</name>
<dbReference type="Pfam" id="PF00531">
    <property type="entry name" value="Death"/>
    <property type="match status" value="4"/>
</dbReference>
<dbReference type="PANTHER" id="PTHR15077:SF10">
    <property type="entry name" value="FAS-ASSOCIATED DEATH DOMAIN PROTEIN"/>
    <property type="match status" value="1"/>
</dbReference>
<feature type="domain" description="Death" evidence="1">
    <location>
        <begin position="577"/>
        <end position="647"/>
    </location>
</feature>
<dbReference type="InterPro" id="IPR011029">
    <property type="entry name" value="DEATH-like_dom_sf"/>
</dbReference>
<dbReference type="SUPFAM" id="SSF47986">
    <property type="entry name" value="DEATH domain"/>
    <property type="match status" value="4"/>
</dbReference>
<reference evidence="3" key="1">
    <citation type="submission" date="2025-08" db="UniProtKB">
        <authorList>
            <consortium name="RefSeq"/>
        </authorList>
    </citation>
    <scope>IDENTIFICATION</scope>
    <source>
        <tissue evidence="3">Testes</tissue>
    </source>
</reference>
<feature type="domain" description="Death" evidence="1">
    <location>
        <begin position="333"/>
        <end position="401"/>
    </location>
</feature>
<dbReference type="SMART" id="SM00005">
    <property type="entry name" value="DEATH"/>
    <property type="match status" value="4"/>
</dbReference>
<dbReference type="InterPro" id="IPR000488">
    <property type="entry name" value="Death_dom"/>
</dbReference>
<proteinExistence type="predicted"/>
<evidence type="ECO:0000259" key="1">
    <source>
        <dbReference type="PROSITE" id="PS50017"/>
    </source>
</evidence>
<dbReference type="InterPro" id="IPR016729">
    <property type="entry name" value="FADD"/>
</dbReference>
<protein>
    <submittedName>
        <fullName evidence="3">Uncharacterized protein LOC102807808</fullName>
    </submittedName>
</protein>
<feature type="domain" description="Death" evidence="1">
    <location>
        <begin position="242"/>
        <end position="311"/>
    </location>
</feature>
<sequence>MAASDNTTSVEEAFQEAIDVTTNALHRDEWWGVGRQLNVPESELSILKEDFPENTREQIHQMFEIWKRSKGWQATIDVLVGALDNMELKHVAALAQKKYRRFLDAEIGKMVQSSRENVIEIGADKKVIIPKNAVYRKVRITVREKNYADAPRIPIGFQPLMPNVLCLRPDGCRFRHALHFSCSVDTPSEMPIVVALTSNGTEPWEELKAWQVKDKKQVLNRRERDVNQAIEIATQRLPKMHWKKVGRKLGLGESDFDSITTKHPPNFPEQKREMFSLWRNREREGATTGRLLAALKGSVLHDLSEEIEKALKDSVLKTAIDVLKKSLRCMDSRRLGIRLGLSDADLNSLEHDYPRDLREQIYQMFEMWKGRRGNKATIAILIAALKDEGLNNMAQYIEQLVGSEKGRGNEVIVRTIDTYEDVVCVTEKIKVEVPRNAVPEVVSLTFQAKQMDARKLCIGPREPDIIECLELGPDGYKFLKPLTLCYKLPKVVLERSNVIILALTSENCTGPWTKLKTWKEGSNIKVEVEHFSYLAIVFQKKDETIKMKYAEKKLAKERDQKLKSVVSKISPALRSRDWKSVARALHFIEADIDAIEKDYANDFQKQKDEMFHRWRSRVKHNASAETLIDVLIELEMYKLAEEAEKALTVMKTDTKQKKSIFKSSAVNIGL</sequence>
<dbReference type="Proteomes" id="UP000694865">
    <property type="component" value="Unplaced"/>
</dbReference>
<feature type="domain" description="Death" evidence="1">
    <location>
        <begin position="29"/>
        <end position="99"/>
    </location>
</feature>
<dbReference type="RefSeq" id="XP_006821132.1">
    <property type="nucleotide sequence ID" value="XM_006821069.1"/>
</dbReference>
<evidence type="ECO:0000313" key="3">
    <source>
        <dbReference type="RefSeq" id="XP_006821132.1"/>
    </source>
</evidence>
<keyword evidence="2" id="KW-1185">Reference proteome</keyword>
<accession>A0ABM0MM91</accession>
<organism evidence="2 3">
    <name type="scientific">Saccoglossus kowalevskii</name>
    <name type="common">Acorn worm</name>
    <dbReference type="NCBI Taxonomy" id="10224"/>
    <lineage>
        <taxon>Eukaryota</taxon>
        <taxon>Metazoa</taxon>
        <taxon>Hemichordata</taxon>
        <taxon>Enteropneusta</taxon>
        <taxon>Harrimaniidae</taxon>
        <taxon>Saccoglossus</taxon>
    </lineage>
</organism>
<dbReference type="PANTHER" id="PTHR15077">
    <property type="entry name" value="FAS-ASSOCIATING DEATH DOMAIN-CONTAINING PROTEIN FADD"/>
    <property type="match status" value="1"/>
</dbReference>
<dbReference type="PROSITE" id="PS50017">
    <property type="entry name" value="DEATH_DOMAIN"/>
    <property type="match status" value="4"/>
</dbReference>
<dbReference type="CDD" id="cd01670">
    <property type="entry name" value="Death"/>
    <property type="match status" value="4"/>
</dbReference>
<dbReference type="Gene3D" id="1.10.533.10">
    <property type="entry name" value="Death Domain, Fas"/>
    <property type="match status" value="4"/>
</dbReference>
<gene>
    <name evidence="3" type="primary">LOC102807808</name>
</gene>